<keyword evidence="3" id="KW-1185">Reference proteome</keyword>
<dbReference type="Pfam" id="PF04389">
    <property type="entry name" value="Peptidase_M28"/>
    <property type="match status" value="1"/>
</dbReference>
<dbReference type="EMBL" id="BAAANY010000001">
    <property type="protein sequence ID" value="GAA1656782.1"/>
    <property type="molecule type" value="Genomic_DNA"/>
</dbReference>
<gene>
    <name evidence="2" type="ORF">GCM10009765_02820</name>
</gene>
<evidence type="ECO:0000313" key="3">
    <source>
        <dbReference type="Proteomes" id="UP001500618"/>
    </source>
</evidence>
<dbReference type="Gene3D" id="3.40.630.10">
    <property type="entry name" value="Zn peptidases"/>
    <property type="match status" value="1"/>
</dbReference>
<dbReference type="Gene3D" id="3.50.30.30">
    <property type="match status" value="1"/>
</dbReference>
<dbReference type="InterPro" id="IPR007484">
    <property type="entry name" value="Peptidase_M28"/>
</dbReference>
<dbReference type="SUPFAM" id="SSF53187">
    <property type="entry name" value="Zn-dependent exopeptidases"/>
    <property type="match status" value="1"/>
</dbReference>
<accession>A0ABP4RR14</accession>
<comment type="caution">
    <text evidence="2">The sequence shown here is derived from an EMBL/GenBank/DDBJ whole genome shotgun (WGS) entry which is preliminary data.</text>
</comment>
<reference evidence="3" key="1">
    <citation type="journal article" date="2019" name="Int. J. Syst. Evol. Microbiol.">
        <title>The Global Catalogue of Microorganisms (GCM) 10K type strain sequencing project: providing services to taxonomists for standard genome sequencing and annotation.</title>
        <authorList>
            <consortium name="The Broad Institute Genomics Platform"/>
            <consortium name="The Broad Institute Genome Sequencing Center for Infectious Disease"/>
            <person name="Wu L."/>
            <person name="Ma J."/>
        </authorList>
    </citation>
    <scope>NUCLEOTIDE SEQUENCE [LARGE SCALE GENOMIC DNA]</scope>
    <source>
        <strain evidence="3">JCM 14718</strain>
    </source>
</reference>
<sequence length="435" mass="45197">MLRRADHDRVDGRLLRSTDLSGIGRADTDGHLLRMSTNALRDHLAARGDVSVARLRSTVARLSGNEFTGRRVGTAGGLASGEWLAGQLRTAGANVSVDHFEVAAVLELSETPVLEWSGHRGMRVLVHRRDFAEHLRSASLPTVQTGLLGAMDDQDWNGRWIVAATPQQRVLQRAWAEGAVGLLVPRGVDEAGWMPKMIAGPGAASVPILSVRTDLHLEMAASSSRGDRASGSVPLQTVAATGTNICGLYTKSRPGAVSVLLTAHRDGVGDDLDQRLPAAADNASGVAVMMEAARLLALALPDGVGLAVALLDAEEVGAWGSAHHAPQVSAGTYVINVDGAAQLREAVAVEAGGPAEPLLSALDQAGRQVGVPLRAGPMPSDNRRYAAAGLPAIGIGMGMPGYQTPAETPDRVEPATLLAATRLIVATVQLLAAAA</sequence>
<dbReference type="Proteomes" id="UP001500618">
    <property type="component" value="Unassembled WGS sequence"/>
</dbReference>
<evidence type="ECO:0000259" key="1">
    <source>
        <dbReference type="Pfam" id="PF04389"/>
    </source>
</evidence>
<organism evidence="2 3">
    <name type="scientific">Fodinicola feengrottensis</name>
    <dbReference type="NCBI Taxonomy" id="435914"/>
    <lineage>
        <taxon>Bacteria</taxon>
        <taxon>Bacillati</taxon>
        <taxon>Actinomycetota</taxon>
        <taxon>Actinomycetes</taxon>
        <taxon>Mycobacteriales</taxon>
        <taxon>Fodinicola</taxon>
    </lineage>
</organism>
<proteinExistence type="predicted"/>
<name>A0ABP4RR14_9ACTN</name>
<dbReference type="PANTHER" id="PTHR12147:SF26">
    <property type="entry name" value="PEPTIDASE M28 DOMAIN-CONTAINING PROTEIN"/>
    <property type="match status" value="1"/>
</dbReference>
<feature type="domain" description="Peptidase M28" evidence="1">
    <location>
        <begin position="245"/>
        <end position="427"/>
    </location>
</feature>
<evidence type="ECO:0000313" key="2">
    <source>
        <dbReference type="EMBL" id="GAA1656782.1"/>
    </source>
</evidence>
<dbReference type="PANTHER" id="PTHR12147">
    <property type="entry name" value="METALLOPEPTIDASE M28 FAMILY MEMBER"/>
    <property type="match status" value="1"/>
</dbReference>
<protein>
    <recommendedName>
        <fullName evidence="1">Peptidase M28 domain-containing protein</fullName>
    </recommendedName>
</protein>
<dbReference type="InterPro" id="IPR045175">
    <property type="entry name" value="M28_fam"/>
</dbReference>